<dbReference type="RefSeq" id="WP_163993583.1">
    <property type="nucleotide sequence ID" value="NZ_WUEY01000029.1"/>
</dbReference>
<sequence>MVDISIETPEQTDERLSQVIRLATLTRFDGSYTFEEFSSRDLATRLAEEALALVRDGTHWSQLVRASMDTAEIFTVFQFHFKQGLDNSGFVGWLASLLKHRFGTGVFVICGQNSSAGGIHDYWGCPAIVGTAVLEVIDALMDRSVAPSSSQSSVRGEI</sequence>
<dbReference type="AlphaFoldDB" id="A0A6L9UJW8"/>
<accession>A0A6L9UJW8</accession>
<evidence type="ECO:0000313" key="1">
    <source>
        <dbReference type="EMBL" id="NEI74386.1"/>
    </source>
</evidence>
<dbReference type="InterPro" id="IPR045674">
    <property type="entry name" value="DUF6196"/>
</dbReference>
<comment type="caution">
    <text evidence="1">The sequence shown here is derived from an EMBL/GenBank/DDBJ whole genome shotgun (WGS) entry which is preliminary data.</text>
</comment>
<dbReference type="Pfam" id="PF19696">
    <property type="entry name" value="DUF6196"/>
    <property type="match status" value="1"/>
</dbReference>
<reference evidence="1 2" key="1">
    <citation type="submission" date="2019-12" db="EMBL/GenBank/DDBJ databases">
        <title>Rhizobium genotypes associated with high levels of biological nitrogen fixation by grain legumes in a temperate-maritime cropping system.</title>
        <authorList>
            <person name="Maluk M."/>
            <person name="Francesc Ferrando Molina F."/>
            <person name="Lopez Del Egido L."/>
            <person name="Lafos M."/>
            <person name="Langarica-Fuentes A."/>
            <person name="Gebre Yohannes G."/>
            <person name="Young M.W."/>
            <person name="Martin P."/>
            <person name="Gantlett R."/>
            <person name="Kenicer G."/>
            <person name="Hawes C."/>
            <person name="Begg G.S."/>
            <person name="Quilliam R.S."/>
            <person name="Squire G.R."/>
            <person name="Poole P.S."/>
            <person name="Young P.W."/>
            <person name="Iannetta P.M."/>
            <person name="James E.K."/>
        </authorList>
    </citation>
    <scope>NUCLEOTIDE SEQUENCE [LARGE SCALE GENOMIC DNA]</scope>
    <source>
        <strain evidence="1 2">JHI1118</strain>
    </source>
</reference>
<proteinExistence type="predicted"/>
<dbReference type="EMBL" id="WUEY01000029">
    <property type="protein sequence ID" value="NEI74386.1"/>
    <property type="molecule type" value="Genomic_DNA"/>
</dbReference>
<protein>
    <submittedName>
        <fullName evidence="1">Uncharacterized protein</fullName>
    </submittedName>
</protein>
<organism evidence="1 2">
    <name type="scientific">Rhizobium lusitanum</name>
    <dbReference type="NCBI Taxonomy" id="293958"/>
    <lineage>
        <taxon>Bacteria</taxon>
        <taxon>Pseudomonadati</taxon>
        <taxon>Pseudomonadota</taxon>
        <taxon>Alphaproteobacteria</taxon>
        <taxon>Hyphomicrobiales</taxon>
        <taxon>Rhizobiaceae</taxon>
        <taxon>Rhizobium/Agrobacterium group</taxon>
        <taxon>Rhizobium</taxon>
    </lineage>
</organism>
<gene>
    <name evidence="1" type="ORF">GR212_33060</name>
</gene>
<evidence type="ECO:0000313" key="2">
    <source>
        <dbReference type="Proteomes" id="UP000483035"/>
    </source>
</evidence>
<name>A0A6L9UJW8_9HYPH</name>
<dbReference type="Proteomes" id="UP000483035">
    <property type="component" value="Unassembled WGS sequence"/>
</dbReference>